<evidence type="ECO:0000313" key="1">
    <source>
        <dbReference type="EMBL" id="MBB6692769.1"/>
    </source>
</evidence>
<organism evidence="1 2">
    <name type="scientific">Cohnella xylanilytica</name>
    <dbReference type="NCBI Taxonomy" id="557555"/>
    <lineage>
        <taxon>Bacteria</taxon>
        <taxon>Bacillati</taxon>
        <taxon>Bacillota</taxon>
        <taxon>Bacilli</taxon>
        <taxon>Bacillales</taxon>
        <taxon>Paenibacillaceae</taxon>
        <taxon>Cohnella</taxon>
    </lineage>
</organism>
<sequence>MSKWRAVIFDLGDTLVSHMGSKTELFRRICQEANVPLPEDRRLLHAAAAAGWRDGMNRVNPLDWKDLGWREHVFRTGLTAAGIEEERERYVETLMRMKLPKPANEVMPHAFELLRDLRENGYKLAIVSNYYGNLTEVLERTKLAPLFDAAFDSDVVGLAKPEPRIFHLACEALGVTPEEAVYVGDMPPYDAEGASRAGLHPVLLDPCGIWNEHGDYTHVRNIRSLEELPGVLLEA</sequence>
<dbReference type="NCBIfam" id="TIGR01549">
    <property type="entry name" value="HAD-SF-IA-v1"/>
    <property type="match status" value="1"/>
</dbReference>
<dbReference type="InterPro" id="IPR006439">
    <property type="entry name" value="HAD-SF_hydro_IA"/>
</dbReference>
<dbReference type="SFLD" id="SFLDG01135">
    <property type="entry name" value="C1.5.6:_HAD__Beta-PGM__Phospha"/>
    <property type="match status" value="1"/>
</dbReference>
<dbReference type="NCBIfam" id="TIGR01509">
    <property type="entry name" value="HAD-SF-IA-v3"/>
    <property type="match status" value="1"/>
</dbReference>
<dbReference type="SUPFAM" id="SSF56784">
    <property type="entry name" value="HAD-like"/>
    <property type="match status" value="1"/>
</dbReference>
<dbReference type="PANTHER" id="PTHR43434:SF1">
    <property type="entry name" value="PHOSPHOGLYCOLATE PHOSPHATASE"/>
    <property type="match status" value="1"/>
</dbReference>
<dbReference type="RefSeq" id="WP_185136758.1">
    <property type="nucleotide sequence ID" value="NZ_JACJVR010000059.1"/>
</dbReference>
<evidence type="ECO:0000313" key="2">
    <source>
        <dbReference type="Proteomes" id="UP000553776"/>
    </source>
</evidence>
<dbReference type="Gene3D" id="3.40.50.1000">
    <property type="entry name" value="HAD superfamily/HAD-like"/>
    <property type="match status" value="1"/>
</dbReference>
<protein>
    <submittedName>
        <fullName evidence="1">HAD family hydrolase</fullName>
    </submittedName>
</protein>
<dbReference type="AlphaFoldDB" id="A0A841TYZ8"/>
<dbReference type="EMBL" id="JACJVR010000059">
    <property type="protein sequence ID" value="MBB6692769.1"/>
    <property type="molecule type" value="Genomic_DNA"/>
</dbReference>
<dbReference type="InterPro" id="IPR023214">
    <property type="entry name" value="HAD_sf"/>
</dbReference>
<dbReference type="InterPro" id="IPR050155">
    <property type="entry name" value="HAD-like_hydrolase_sf"/>
</dbReference>
<dbReference type="InterPro" id="IPR036412">
    <property type="entry name" value="HAD-like_sf"/>
</dbReference>
<reference evidence="1 2" key="1">
    <citation type="submission" date="2020-08" db="EMBL/GenBank/DDBJ databases">
        <title>Cohnella phylogeny.</title>
        <authorList>
            <person name="Dunlap C."/>
        </authorList>
    </citation>
    <scope>NUCLEOTIDE SEQUENCE [LARGE SCALE GENOMIC DNA]</scope>
    <source>
        <strain evidence="1 2">DSM 25239</strain>
    </source>
</reference>
<gene>
    <name evidence="1" type="ORF">H7B90_15275</name>
</gene>
<dbReference type="GO" id="GO:0006281">
    <property type="term" value="P:DNA repair"/>
    <property type="evidence" value="ECO:0007669"/>
    <property type="project" value="TreeGrafter"/>
</dbReference>
<dbReference type="GO" id="GO:0008967">
    <property type="term" value="F:phosphoglycolate phosphatase activity"/>
    <property type="evidence" value="ECO:0007669"/>
    <property type="project" value="TreeGrafter"/>
</dbReference>
<keyword evidence="2" id="KW-1185">Reference proteome</keyword>
<keyword evidence="1" id="KW-0378">Hydrolase</keyword>
<name>A0A841TYZ8_9BACL</name>
<dbReference type="PRINTS" id="PR00413">
    <property type="entry name" value="HADHALOGNASE"/>
</dbReference>
<dbReference type="Proteomes" id="UP000553776">
    <property type="component" value="Unassembled WGS sequence"/>
</dbReference>
<proteinExistence type="predicted"/>
<dbReference type="SFLD" id="SFLDS00003">
    <property type="entry name" value="Haloacid_Dehalogenase"/>
    <property type="match status" value="1"/>
</dbReference>
<dbReference type="PANTHER" id="PTHR43434">
    <property type="entry name" value="PHOSPHOGLYCOLATE PHOSPHATASE"/>
    <property type="match status" value="1"/>
</dbReference>
<comment type="caution">
    <text evidence="1">The sequence shown here is derived from an EMBL/GenBank/DDBJ whole genome shotgun (WGS) entry which is preliminary data.</text>
</comment>
<dbReference type="Pfam" id="PF00702">
    <property type="entry name" value="Hydrolase"/>
    <property type="match status" value="1"/>
</dbReference>
<dbReference type="SFLD" id="SFLDG01129">
    <property type="entry name" value="C1.5:_HAD__Beta-PGM__Phosphata"/>
    <property type="match status" value="1"/>
</dbReference>
<accession>A0A841TYZ8</accession>